<dbReference type="Proteomes" id="UP001372834">
    <property type="component" value="Unassembled WGS sequence"/>
</dbReference>
<protein>
    <submittedName>
        <fullName evidence="2">Uncharacterized protein</fullName>
    </submittedName>
</protein>
<feature type="compositionally biased region" description="Basic and acidic residues" evidence="1">
    <location>
        <begin position="833"/>
        <end position="857"/>
    </location>
</feature>
<feature type="compositionally biased region" description="Basic and acidic residues" evidence="1">
    <location>
        <begin position="463"/>
        <end position="487"/>
    </location>
</feature>
<name>A0AAN8PTT0_POLSC</name>
<gene>
    <name evidence="2" type="ORF">RUM43_012476</name>
</gene>
<feature type="region of interest" description="Disordered" evidence="1">
    <location>
        <begin position="457"/>
        <end position="520"/>
    </location>
</feature>
<sequence>MSISSLTNIDYVGYSTDGASPGGTGPPEYYINIRTGKHYFPSPAPTPTTPQPNMGFSQLHSGNQCLTTSFPVNNSPSLAPILSYPSNGTVGPMAETLSNPSGLRGRFPVSEVNPCTRIRGYSPVLSTFVPGLPAKGFLSDGVDIKPSTLSTSVPSHFESFNFSKSPCKKTPTKSQLSSFKLFLKSPKQDKATKGKVDVNKTPVFENKKKVVSPTKTKKWYKQPFQKFGQKRTDSFENEFKSEVKRDILFDKNLYFVSKENTASPRQRNRIKTNPWLPTEPMSSQNFQSLQINFSPSLPRNRSCTNTPLQNRKTDLRIDTLQSRQREMNTRREESKPYLSTLENVVSGKIGQKLFLELSDHSEEDVTLNEMMGTYNESYVYEKETDILSDSDPTDCEDYVSDSEADNGGDEQDSHDDELDFIDNGSITETDDNCLGNTGKCTYHDVYIKKNSFLCKSDRHHSRKDSDGRKSLRKDKESKSKRSKEERKKRSVRKSLKSEEEEARKRSEGKPKPKVELNENVGGLNLSRVLMHRMMAKNGSKSADGTPVSVRRQNLLKELRETHIGPEQSKVEDGKLSERLNTDAYVLDLEGDKKYRELIEEAENIYQSIQNSPVFQNRKKITFAEGRTVQNTDKQLADTVDIWRKAEKMCCPTYPLKEKEKETPVRKSPKHLGLKLSMDETPKKLKYLEFGKEKKSSFKAKSSAHSPLDPLGPTFRNFTVFKPVNIDDSKISLSSSEESEPSKPFKPKLWDMPETNNKSNVPTESAAIVPIAFQSIDLGRPVTSYCPQSEPVKRKIYTCSKTYDKLVKKFENTPKIFEESTNSRVRHGSLMTKRKPEGPESKYRISGKRDRENCDPPQKDTYAYGGVSYPMQTSPRLGSMPSSGPSPLAPHRHLFSIEAFR</sequence>
<organism evidence="2 3">
    <name type="scientific">Polyplax serrata</name>
    <name type="common">Common mouse louse</name>
    <dbReference type="NCBI Taxonomy" id="468196"/>
    <lineage>
        <taxon>Eukaryota</taxon>
        <taxon>Metazoa</taxon>
        <taxon>Ecdysozoa</taxon>
        <taxon>Arthropoda</taxon>
        <taxon>Hexapoda</taxon>
        <taxon>Insecta</taxon>
        <taxon>Pterygota</taxon>
        <taxon>Neoptera</taxon>
        <taxon>Paraneoptera</taxon>
        <taxon>Psocodea</taxon>
        <taxon>Troctomorpha</taxon>
        <taxon>Phthiraptera</taxon>
        <taxon>Anoplura</taxon>
        <taxon>Polyplacidae</taxon>
        <taxon>Polyplax</taxon>
    </lineage>
</organism>
<proteinExistence type="predicted"/>
<feature type="region of interest" description="Disordered" evidence="1">
    <location>
        <begin position="824"/>
        <end position="889"/>
    </location>
</feature>
<feature type="compositionally biased region" description="Basic and acidic residues" evidence="1">
    <location>
        <begin position="495"/>
        <end position="516"/>
    </location>
</feature>
<comment type="caution">
    <text evidence="2">The sequence shown here is derived from an EMBL/GenBank/DDBJ whole genome shotgun (WGS) entry which is preliminary data.</text>
</comment>
<dbReference type="AlphaFoldDB" id="A0AAN8PTT0"/>
<evidence type="ECO:0000313" key="3">
    <source>
        <dbReference type="Proteomes" id="UP001372834"/>
    </source>
</evidence>
<feature type="region of interest" description="Disordered" evidence="1">
    <location>
        <begin position="731"/>
        <end position="755"/>
    </location>
</feature>
<dbReference type="EMBL" id="JAWJWE010000040">
    <property type="protein sequence ID" value="KAK6619718.1"/>
    <property type="molecule type" value="Genomic_DNA"/>
</dbReference>
<feature type="compositionally biased region" description="Basic and acidic residues" evidence="1">
    <location>
        <begin position="739"/>
        <end position="750"/>
    </location>
</feature>
<accession>A0AAN8PTT0</accession>
<feature type="compositionally biased region" description="Low complexity" evidence="1">
    <location>
        <begin position="873"/>
        <end position="885"/>
    </location>
</feature>
<evidence type="ECO:0000256" key="1">
    <source>
        <dbReference type="SAM" id="MobiDB-lite"/>
    </source>
</evidence>
<reference evidence="2 3" key="1">
    <citation type="submission" date="2023-10" db="EMBL/GenBank/DDBJ databases">
        <title>Genomes of two closely related lineages of the louse Polyplax serrata with different host specificities.</title>
        <authorList>
            <person name="Martinu J."/>
            <person name="Tarabai H."/>
            <person name="Stefka J."/>
            <person name="Hypsa V."/>
        </authorList>
    </citation>
    <scope>NUCLEOTIDE SEQUENCE [LARGE SCALE GENOMIC DNA]</scope>
    <source>
        <strain evidence="2">HR10_N</strain>
    </source>
</reference>
<feature type="compositionally biased region" description="Acidic residues" evidence="1">
    <location>
        <begin position="386"/>
        <end position="420"/>
    </location>
</feature>
<feature type="region of interest" description="Disordered" evidence="1">
    <location>
        <begin position="386"/>
        <end position="428"/>
    </location>
</feature>
<evidence type="ECO:0000313" key="2">
    <source>
        <dbReference type="EMBL" id="KAK6619718.1"/>
    </source>
</evidence>